<gene>
    <name evidence="1" type="ORF">PsorP6_001038</name>
</gene>
<dbReference type="Proteomes" id="UP001163321">
    <property type="component" value="Chromosome 1"/>
</dbReference>
<evidence type="ECO:0000313" key="1">
    <source>
        <dbReference type="EMBL" id="KAI9920736.1"/>
    </source>
</evidence>
<accession>A0ACC0WSS0</accession>
<evidence type="ECO:0000313" key="2">
    <source>
        <dbReference type="Proteomes" id="UP001163321"/>
    </source>
</evidence>
<comment type="caution">
    <text evidence="1">The sequence shown here is derived from an EMBL/GenBank/DDBJ whole genome shotgun (WGS) entry which is preliminary data.</text>
</comment>
<proteinExistence type="predicted"/>
<name>A0ACC0WSS0_9STRA</name>
<protein>
    <submittedName>
        <fullName evidence="1">Uncharacterized protein</fullName>
    </submittedName>
</protein>
<sequence length="161" mass="17722">MDRNWTTPGVALTKRMRSVATAGSIDDISVSSWVNGKMERDFCVVETNLCLVASGQVVRDVCRATSLRQMRTSVTPADLDTCRWWTSIVKLTRSRITFPATDRSVWSLYPIAASDSMSLADSIFAVCLISSVHVTCGHAPMCLLKPLSTMACSVRQYTHSP</sequence>
<reference evidence="1 2" key="1">
    <citation type="journal article" date="2022" name="bioRxiv">
        <title>The genome of the oomycete Peronosclerospora sorghi, a cosmopolitan pathogen of maize and sorghum, is inflated with dispersed pseudogenes.</title>
        <authorList>
            <person name="Fletcher K."/>
            <person name="Martin F."/>
            <person name="Isakeit T."/>
            <person name="Cavanaugh K."/>
            <person name="Magill C."/>
            <person name="Michelmore R."/>
        </authorList>
    </citation>
    <scope>NUCLEOTIDE SEQUENCE [LARGE SCALE GENOMIC DNA]</scope>
    <source>
        <strain evidence="1">P6</strain>
    </source>
</reference>
<keyword evidence="2" id="KW-1185">Reference proteome</keyword>
<organism evidence="1 2">
    <name type="scientific">Peronosclerospora sorghi</name>
    <dbReference type="NCBI Taxonomy" id="230839"/>
    <lineage>
        <taxon>Eukaryota</taxon>
        <taxon>Sar</taxon>
        <taxon>Stramenopiles</taxon>
        <taxon>Oomycota</taxon>
        <taxon>Peronosporomycetes</taxon>
        <taxon>Peronosporales</taxon>
        <taxon>Peronosporaceae</taxon>
        <taxon>Peronosclerospora</taxon>
    </lineage>
</organism>
<dbReference type="EMBL" id="CM047580">
    <property type="protein sequence ID" value="KAI9920736.1"/>
    <property type="molecule type" value="Genomic_DNA"/>
</dbReference>